<dbReference type="InterPro" id="IPR040911">
    <property type="entry name" value="Exostosin_GT47"/>
</dbReference>
<evidence type="ECO:0000259" key="4">
    <source>
        <dbReference type="Pfam" id="PF03016"/>
    </source>
</evidence>
<name>A0AAE0H2C2_9CHLO</name>
<protein>
    <recommendedName>
        <fullName evidence="4">Exostosin GT47 domain-containing protein</fullName>
    </recommendedName>
</protein>
<evidence type="ECO:0000256" key="2">
    <source>
        <dbReference type="ARBA" id="ARBA00010271"/>
    </source>
</evidence>
<dbReference type="Proteomes" id="UP001190700">
    <property type="component" value="Unassembled WGS sequence"/>
</dbReference>
<keyword evidence="6" id="KW-1185">Reference proteome</keyword>
<comment type="similarity">
    <text evidence="2">Belongs to the glycosyltransferase 47 family.</text>
</comment>
<reference evidence="5 6" key="1">
    <citation type="journal article" date="2015" name="Genome Biol. Evol.">
        <title>Comparative Genomics of a Bacterivorous Green Alga Reveals Evolutionary Causalities and Consequences of Phago-Mixotrophic Mode of Nutrition.</title>
        <authorList>
            <person name="Burns J.A."/>
            <person name="Paasch A."/>
            <person name="Narechania A."/>
            <person name="Kim E."/>
        </authorList>
    </citation>
    <scope>NUCLEOTIDE SEQUENCE [LARGE SCALE GENOMIC DNA]</scope>
    <source>
        <strain evidence="5 6">PLY_AMNH</strain>
    </source>
</reference>
<dbReference type="Pfam" id="PF03016">
    <property type="entry name" value="Exostosin_GT47"/>
    <property type="match status" value="1"/>
</dbReference>
<dbReference type="AlphaFoldDB" id="A0AAE0H2C2"/>
<sequence>MHMEHSTAAADFFYVPVYGSCNVIYFNSPSPRLRGSRKLINRTKPTITRVTGTTILYEKVYEHLKTLPYWQRHAGADHIMTFAYDEGACFAPKSLVNVIKLVRFANTNIEHKGQFTSYPGDRWSHDKWLIPGTAKVMTWTGPHGLIGDKPCYESHRDIAIPTWKILRPSQIVAAARKFDQMTPAAKQQFFEEEYARRKAGTFFFAGDLGSAPGIERSGPHSSPEYSQGIRQNVTHYFRDRSDEGFTIYSVLPELSYVTRPDSVIDFTSRTDS</sequence>
<feature type="domain" description="Exostosin GT47" evidence="4">
    <location>
        <begin position="6"/>
        <end position="168"/>
    </location>
</feature>
<evidence type="ECO:0000256" key="3">
    <source>
        <dbReference type="ARBA" id="ARBA00023034"/>
    </source>
</evidence>
<dbReference type="PANTHER" id="PTHR11062:SF281">
    <property type="entry name" value="EXOSTOSIN-LIKE 2"/>
    <property type="match status" value="1"/>
</dbReference>
<dbReference type="PANTHER" id="PTHR11062">
    <property type="entry name" value="EXOSTOSIN HEPARAN SULFATE GLYCOSYLTRANSFERASE -RELATED"/>
    <property type="match status" value="1"/>
</dbReference>
<dbReference type="InterPro" id="IPR004263">
    <property type="entry name" value="Exostosin"/>
</dbReference>
<evidence type="ECO:0000313" key="5">
    <source>
        <dbReference type="EMBL" id="KAK3288450.1"/>
    </source>
</evidence>
<evidence type="ECO:0000256" key="1">
    <source>
        <dbReference type="ARBA" id="ARBA00004323"/>
    </source>
</evidence>
<dbReference type="GO" id="GO:0016757">
    <property type="term" value="F:glycosyltransferase activity"/>
    <property type="evidence" value="ECO:0007669"/>
    <property type="project" value="InterPro"/>
</dbReference>
<organism evidence="5 6">
    <name type="scientific">Cymbomonas tetramitiformis</name>
    <dbReference type="NCBI Taxonomy" id="36881"/>
    <lineage>
        <taxon>Eukaryota</taxon>
        <taxon>Viridiplantae</taxon>
        <taxon>Chlorophyta</taxon>
        <taxon>Pyramimonadophyceae</taxon>
        <taxon>Pyramimonadales</taxon>
        <taxon>Pyramimonadaceae</taxon>
        <taxon>Cymbomonas</taxon>
    </lineage>
</organism>
<gene>
    <name evidence="5" type="ORF">CYMTET_4075</name>
</gene>
<comment type="subcellular location">
    <subcellularLocation>
        <location evidence="1">Golgi apparatus membrane</location>
        <topology evidence="1">Single-pass type II membrane protein</topology>
    </subcellularLocation>
</comment>
<comment type="caution">
    <text evidence="5">The sequence shown here is derived from an EMBL/GenBank/DDBJ whole genome shotgun (WGS) entry which is preliminary data.</text>
</comment>
<dbReference type="EMBL" id="LGRX02000476">
    <property type="protein sequence ID" value="KAK3288450.1"/>
    <property type="molecule type" value="Genomic_DNA"/>
</dbReference>
<proteinExistence type="inferred from homology"/>
<dbReference type="GO" id="GO:0000139">
    <property type="term" value="C:Golgi membrane"/>
    <property type="evidence" value="ECO:0007669"/>
    <property type="project" value="UniProtKB-SubCell"/>
</dbReference>
<evidence type="ECO:0000313" key="6">
    <source>
        <dbReference type="Proteomes" id="UP001190700"/>
    </source>
</evidence>
<keyword evidence="3" id="KW-0333">Golgi apparatus</keyword>
<accession>A0AAE0H2C2</accession>